<name>A0ABS7PYL0_9SPHN</name>
<dbReference type="EMBL" id="JAINVV010000012">
    <property type="protein sequence ID" value="MBY8825422.1"/>
    <property type="molecule type" value="Genomic_DNA"/>
</dbReference>
<dbReference type="RefSeq" id="WP_222992529.1">
    <property type="nucleotide sequence ID" value="NZ_JAINVV010000012.1"/>
</dbReference>
<keyword evidence="1" id="KW-0732">Signal</keyword>
<evidence type="ECO:0000256" key="1">
    <source>
        <dbReference type="SAM" id="SignalP"/>
    </source>
</evidence>
<dbReference type="PANTHER" id="PTHR46825">
    <property type="entry name" value="D-ALANYL-D-ALANINE-CARBOXYPEPTIDASE/ENDOPEPTIDASE AMPH"/>
    <property type="match status" value="1"/>
</dbReference>
<reference evidence="3 4" key="1">
    <citation type="submission" date="2021-08" db="EMBL/GenBank/DDBJ databases">
        <authorList>
            <person name="Tuo L."/>
        </authorList>
    </citation>
    <scope>NUCLEOTIDE SEQUENCE [LARGE SCALE GENOMIC DNA]</scope>
    <source>
        <strain evidence="3 4">JCM 31229</strain>
    </source>
</reference>
<sequence length="488" mass="53623">MKFGHFLSATAALGLAVPAQAQDAAGQAKLDAKLRAAEKWLETYLEQEAVPGASVAIVHDQKIIWSKGFGYANLAAKVPATPQTRYSICSVSKLFTALAAMQLRDQGKLDIDKPVGDYLPWYNIHDVEKPDGPVTARAIMSHVAGLPRESDTPYWSTASFPDLDTVKKRLSEQTNLYRTYDYLQYSNLGLTLLGQQVEAASGQDYHAYVKARLLDPIGLSSTTSELPRALHGKAFAVGYKARNGKGERATFPFYTVNAIAPAAGFASTVEDLGRFASWQFRVLDGGDPVIKSSTLREMQRVHWMSPDKTDETWGLGFAVYNYKGKTLVGHGGYCPGYRTSLMMRPQDKVAVIAMVNVNDVSPEAITRGLYDLVAGDIKAAFPDKPATPAPAKPAPKVDLSVYEGVYNRPGYDYDTYILPYGEELVGIGLYAGNPVEDLDRYRHVEGNVFRRVRPDDTLAEPLTFEMGKDGKPVRVWSHSNPLERVSGK</sequence>
<dbReference type="InterPro" id="IPR001466">
    <property type="entry name" value="Beta-lactam-related"/>
</dbReference>
<feature type="chain" id="PRO_5045600783" evidence="1">
    <location>
        <begin position="22"/>
        <end position="488"/>
    </location>
</feature>
<gene>
    <name evidence="3" type="ORF">K7G82_24165</name>
</gene>
<evidence type="ECO:0000259" key="2">
    <source>
        <dbReference type="Pfam" id="PF00144"/>
    </source>
</evidence>
<organism evidence="3 4">
    <name type="scientific">Sphingomonas colocasiae</name>
    <dbReference type="NCBI Taxonomy" id="1848973"/>
    <lineage>
        <taxon>Bacteria</taxon>
        <taxon>Pseudomonadati</taxon>
        <taxon>Pseudomonadota</taxon>
        <taxon>Alphaproteobacteria</taxon>
        <taxon>Sphingomonadales</taxon>
        <taxon>Sphingomonadaceae</taxon>
        <taxon>Sphingomonas</taxon>
    </lineage>
</organism>
<accession>A0ABS7PYL0</accession>
<dbReference type="InterPro" id="IPR050491">
    <property type="entry name" value="AmpC-like"/>
</dbReference>
<evidence type="ECO:0000313" key="4">
    <source>
        <dbReference type="Proteomes" id="UP000706039"/>
    </source>
</evidence>
<dbReference type="Pfam" id="PF00144">
    <property type="entry name" value="Beta-lactamase"/>
    <property type="match status" value="1"/>
</dbReference>
<dbReference type="PANTHER" id="PTHR46825:SF9">
    <property type="entry name" value="BETA-LACTAMASE-RELATED DOMAIN-CONTAINING PROTEIN"/>
    <property type="match status" value="1"/>
</dbReference>
<dbReference type="InterPro" id="IPR012338">
    <property type="entry name" value="Beta-lactam/transpept-like"/>
</dbReference>
<dbReference type="Proteomes" id="UP000706039">
    <property type="component" value="Unassembled WGS sequence"/>
</dbReference>
<protein>
    <submittedName>
        <fullName evidence="3">Beta-lactamase family protein</fullName>
    </submittedName>
</protein>
<dbReference type="Gene3D" id="3.40.710.10">
    <property type="entry name" value="DD-peptidase/beta-lactamase superfamily"/>
    <property type="match status" value="1"/>
</dbReference>
<comment type="caution">
    <text evidence="3">The sequence shown here is derived from an EMBL/GenBank/DDBJ whole genome shotgun (WGS) entry which is preliminary data.</text>
</comment>
<evidence type="ECO:0000313" key="3">
    <source>
        <dbReference type="EMBL" id="MBY8825422.1"/>
    </source>
</evidence>
<dbReference type="SUPFAM" id="SSF56601">
    <property type="entry name" value="beta-lactamase/transpeptidase-like"/>
    <property type="match status" value="1"/>
</dbReference>
<keyword evidence="4" id="KW-1185">Reference proteome</keyword>
<feature type="domain" description="Beta-lactamase-related" evidence="2">
    <location>
        <begin position="38"/>
        <end position="369"/>
    </location>
</feature>
<feature type="signal peptide" evidence="1">
    <location>
        <begin position="1"/>
        <end position="21"/>
    </location>
</feature>
<proteinExistence type="predicted"/>